<reference evidence="3" key="2">
    <citation type="submission" date="2015-01" db="EMBL/GenBank/DDBJ databases">
        <title>Evolutionary Origins and Diversification of the Mycorrhizal Mutualists.</title>
        <authorList>
            <consortium name="DOE Joint Genome Institute"/>
            <consortium name="Mycorrhizal Genomics Consortium"/>
            <person name="Kohler A."/>
            <person name="Kuo A."/>
            <person name="Nagy L.G."/>
            <person name="Floudas D."/>
            <person name="Copeland A."/>
            <person name="Barry K.W."/>
            <person name="Cichocki N."/>
            <person name="Veneault-Fourrey C."/>
            <person name="LaButti K."/>
            <person name="Lindquist E.A."/>
            <person name="Lipzen A."/>
            <person name="Lundell T."/>
            <person name="Morin E."/>
            <person name="Murat C."/>
            <person name="Riley R."/>
            <person name="Ohm R."/>
            <person name="Sun H."/>
            <person name="Tunlid A."/>
            <person name="Henrissat B."/>
            <person name="Grigoriev I.V."/>
            <person name="Hibbett D.S."/>
            <person name="Martin F."/>
        </authorList>
    </citation>
    <scope>NUCLEOTIDE SEQUENCE [LARGE SCALE GENOMIC DNA]</scope>
    <source>
        <strain evidence="3">441</strain>
    </source>
</reference>
<dbReference type="AlphaFoldDB" id="A0A0C9ZE65"/>
<evidence type="ECO:0000313" key="2">
    <source>
        <dbReference type="EMBL" id="KIK27581.1"/>
    </source>
</evidence>
<proteinExistence type="predicted"/>
<evidence type="ECO:0000313" key="3">
    <source>
        <dbReference type="Proteomes" id="UP000054018"/>
    </source>
</evidence>
<dbReference type="HOGENOM" id="CLU_023002_0_0_1"/>
<dbReference type="EMBL" id="KN833695">
    <property type="protein sequence ID" value="KIK27581.1"/>
    <property type="molecule type" value="Genomic_DNA"/>
</dbReference>
<dbReference type="Proteomes" id="UP000054018">
    <property type="component" value="Unassembled WGS sequence"/>
</dbReference>
<protein>
    <submittedName>
        <fullName evidence="2">Uncharacterized protein</fullName>
    </submittedName>
</protein>
<sequence length="574" mass="62619">MVSPNLTDVDTLPKPGTQFFLPSLLAHVRAALPGLPLEPVIIQVLLLCITSGDRNLILRTRDDDVDLVAKLTTLALGSVFGYNVHRIKYRTDAGDQMPSQILRSLFLPSAVTAGVDSFRKNRERHRRMSNSRNSSGKQPIMMQATANLGHSKTNSFSRSASYPGHRWPSTSAPQQRSPDSEPHNVFAVPIANLKRPSLHSFGVQTELSVPTVVSDGRSHPDKLSHASTDNFRVPAAIVVSGLEHASLQSQKAILRTLAVRKLAFPLDRTSDTDQVFDLPENFILIYICRLDTRERPPIYKSLLDRFAMSSPVSIGQQTRLAMRQFRLPSTQSSALPSPSTSGASAAFFVPPTAPSTLPTTLPGIPPISSSFLRRLKDTRAHHTYVGASLDTYLADLFTATRHFGSLDGTLLTVRARKDAEALIRASRVLGIDPTGAEFIKEVAHGVPPPSDTCSTQRSYPASHSSASLSSEALLDSADAPQIREPSLATSVERSSAGIFIQDDASDLDVSEADIARMFPRVVSHRVRVRDTPFDEVLSSVVCGNMFQPAAVRDGGLVWERDTVKDILIRILSEV</sequence>
<name>A0A0C9ZE65_9AGAM</name>
<feature type="region of interest" description="Disordered" evidence="1">
    <location>
        <begin position="119"/>
        <end position="183"/>
    </location>
</feature>
<feature type="compositionally biased region" description="Polar residues" evidence="1">
    <location>
        <begin position="144"/>
        <end position="160"/>
    </location>
</feature>
<accession>A0A0C9ZE65</accession>
<keyword evidence="3" id="KW-1185">Reference proteome</keyword>
<organism evidence="2 3">
    <name type="scientific">Pisolithus microcarpus 441</name>
    <dbReference type="NCBI Taxonomy" id="765257"/>
    <lineage>
        <taxon>Eukaryota</taxon>
        <taxon>Fungi</taxon>
        <taxon>Dikarya</taxon>
        <taxon>Basidiomycota</taxon>
        <taxon>Agaricomycotina</taxon>
        <taxon>Agaricomycetes</taxon>
        <taxon>Agaricomycetidae</taxon>
        <taxon>Boletales</taxon>
        <taxon>Sclerodermatineae</taxon>
        <taxon>Pisolithaceae</taxon>
        <taxon>Pisolithus</taxon>
    </lineage>
</organism>
<dbReference type="OrthoDB" id="5582146at2759"/>
<evidence type="ECO:0000256" key="1">
    <source>
        <dbReference type="SAM" id="MobiDB-lite"/>
    </source>
</evidence>
<reference evidence="2 3" key="1">
    <citation type="submission" date="2014-04" db="EMBL/GenBank/DDBJ databases">
        <authorList>
            <consortium name="DOE Joint Genome Institute"/>
            <person name="Kuo A."/>
            <person name="Kohler A."/>
            <person name="Costa M.D."/>
            <person name="Nagy L.G."/>
            <person name="Floudas D."/>
            <person name="Copeland A."/>
            <person name="Barry K.W."/>
            <person name="Cichocki N."/>
            <person name="Veneault-Fourrey C."/>
            <person name="LaButti K."/>
            <person name="Lindquist E.A."/>
            <person name="Lipzen A."/>
            <person name="Lundell T."/>
            <person name="Morin E."/>
            <person name="Murat C."/>
            <person name="Sun H."/>
            <person name="Tunlid A."/>
            <person name="Henrissat B."/>
            <person name="Grigoriev I.V."/>
            <person name="Hibbett D.S."/>
            <person name="Martin F."/>
            <person name="Nordberg H.P."/>
            <person name="Cantor M.N."/>
            <person name="Hua S.X."/>
        </authorList>
    </citation>
    <scope>NUCLEOTIDE SEQUENCE [LARGE SCALE GENOMIC DNA]</scope>
    <source>
        <strain evidence="2 3">441</strain>
    </source>
</reference>
<feature type="compositionally biased region" description="Polar residues" evidence="1">
    <location>
        <begin position="168"/>
        <end position="177"/>
    </location>
</feature>
<dbReference type="STRING" id="765257.A0A0C9ZE65"/>
<gene>
    <name evidence="2" type="ORF">PISMIDRAFT_27886</name>
</gene>